<dbReference type="EMBL" id="KZ805812">
    <property type="protein sequence ID" value="PVH91640.1"/>
    <property type="molecule type" value="Genomic_DNA"/>
</dbReference>
<proteinExistence type="predicted"/>
<keyword evidence="2" id="KW-1185">Reference proteome</keyword>
<dbReference type="AlphaFoldDB" id="A0A2V1D0S4"/>
<organism evidence="1 2">
    <name type="scientific">Periconia macrospinosa</name>
    <dbReference type="NCBI Taxonomy" id="97972"/>
    <lineage>
        <taxon>Eukaryota</taxon>
        <taxon>Fungi</taxon>
        <taxon>Dikarya</taxon>
        <taxon>Ascomycota</taxon>
        <taxon>Pezizomycotina</taxon>
        <taxon>Dothideomycetes</taxon>
        <taxon>Pleosporomycetidae</taxon>
        <taxon>Pleosporales</taxon>
        <taxon>Massarineae</taxon>
        <taxon>Periconiaceae</taxon>
        <taxon>Periconia</taxon>
    </lineage>
</organism>
<dbReference type="Proteomes" id="UP000244855">
    <property type="component" value="Unassembled WGS sequence"/>
</dbReference>
<sequence length="150" mass="17113">MRLQHSATRRTYKASHLGQAVDDVRYQDLPRRAGHYCGNACELLVCLRRLYERAIYPKMFFGKLGITRQHRQFLLYPPASVSRSRGVRGVAARSVGWSLRIIDRSVVDVCFAEQYMGGCVRLNRLVLLWNKDISQALLLSGVRLPSPQGH</sequence>
<evidence type="ECO:0000313" key="1">
    <source>
        <dbReference type="EMBL" id="PVH91640.1"/>
    </source>
</evidence>
<reference evidence="1 2" key="1">
    <citation type="journal article" date="2018" name="Sci. Rep.">
        <title>Comparative genomics provides insights into the lifestyle and reveals functional heterogeneity of dark septate endophytic fungi.</title>
        <authorList>
            <person name="Knapp D.G."/>
            <person name="Nemeth J.B."/>
            <person name="Barry K."/>
            <person name="Hainaut M."/>
            <person name="Henrissat B."/>
            <person name="Johnson J."/>
            <person name="Kuo A."/>
            <person name="Lim J.H.P."/>
            <person name="Lipzen A."/>
            <person name="Nolan M."/>
            <person name="Ohm R.A."/>
            <person name="Tamas L."/>
            <person name="Grigoriev I.V."/>
            <person name="Spatafora J.W."/>
            <person name="Nagy L.G."/>
            <person name="Kovacs G.M."/>
        </authorList>
    </citation>
    <scope>NUCLEOTIDE SEQUENCE [LARGE SCALE GENOMIC DNA]</scope>
    <source>
        <strain evidence="1 2">DSE2036</strain>
    </source>
</reference>
<name>A0A2V1D0S4_9PLEO</name>
<feature type="non-terminal residue" evidence="1">
    <location>
        <position position="150"/>
    </location>
</feature>
<accession>A0A2V1D0S4</accession>
<evidence type="ECO:0000313" key="2">
    <source>
        <dbReference type="Proteomes" id="UP000244855"/>
    </source>
</evidence>
<gene>
    <name evidence="1" type="ORF">DM02DRAFT_703859</name>
</gene>
<protein>
    <submittedName>
        <fullName evidence="1">Uncharacterized protein</fullName>
    </submittedName>
</protein>